<dbReference type="Proteomes" id="UP001207918">
    <property type="component" value="Unassembled WGS sequence"/>
</dbReference>
<dbReference type="SUPFAM" id="SSF48452">
    <property type="entry name" value="TPR-like"/>
    <property type="match status" value="1"/>
</dbReference>
<comment type="similarity">
    <text evidence="2">Belongs to the SusD family.</text>
</comment>
<keyword evidence="4" id="KW-0472">Membrane</keyword>
<name>A0ABT3PPY6_9BACT</name>
<evidence type="ECO:0000256" key="3">
    <source>
        <dbReference type="ARBA" id="ARBA00022729"/>
    </source>
</evidence>
<dbReference type="InterPro" id="IPR012944">
    <property type="entry name" value="SusD_RagB_dom"/>
</dbReference>
<evidence type="ECO:0000259" key="8">
    <source>
        <dbReference type="Pfam" id="PF14322"/>
    </source>
</evidence>
<feature type="chain" id="PRO_5045053108" evidence="6">
    <location>
        <begin position="22"/>
        <end position="576"/>
    </location>
</feature>
<feature type="domain" description="RagB/SusD" evidence="7">
    <location>
        <begin position="283"/>
        <end position="575"/>
    </location>
</feature>
<dbReference type="InterPro" id="IPR033985">
    <property type="entry name" value="SusD-like_N"/>
</dbReference>
<keyword evidence="10" id="KW-1185">Reference proteome</keyword>
<comment type="caution">
    <text evidence="9">The sequence shown here is derived from an EMBL/GenBank/DDBJ whole genome shotgun (WGS) entry which is preliminary data.</text>
</comment>
<dbReference type="EMBL" id="JAGGJA010000008">
    <property type="protein sequence ID" value="MCW9707895.1"/>
    <property type="molecule type" value="Genomic_DNA"/>
</dbReference>
<sequence length="576" mass="66053">MKRFNLIIVGLAVLATLSSCSDSFLNSNPKGTVSGEQLNTPERTDQMVTVAYASLGNDHWTAPYSNLWSSGSVRSDDAYKGGGGTGDVAEVNQYEQFSFVTPDIGRADAIWYELYVGISRTNDALSRLNNLEEGEFALKTRRQAEMRFLRGHFHFVLKKLFKRVPYINETIPEDSLATVSNRRYSNDELWNKIAEDFAFAAENLPESQQDVGRPNTYTAKAYLAKVRLYQAYEQDEQHNVVNINTERLQDVFDLTSEVINSGQYALHDDFAKNFLWEFENGEESVFAVQNSIDDGTPNGRLDMANGLNYNMASDYGCCWFHIPSQNLVNAFKTDDSGLPMFDSFNNADMNEPAEFQENSVDPRLDHTVGIPTHPFKYDPNFVYQEGWARTPSVYGYYSTMKETQHPDSPSLKAVGPFFASSKNTIIIRYADVLLWKAEALIELGRQGEALPIINQIRERAQNSRERLRNADGEYVSNYGIETYEPGVNIQWTQENAREALRWERRLEFAMEGSRFFDLVRWGIAADVLNTYFEEEKTKRSYLQDAHFQENRDEYWPIPQQQIDFSNGLYEQNYGWN</sequence>
<dbReference type="Gene3D" id="1.25.40.390">
    <property type="match status" value="1"/>
</dbReference>
<dbReference type="InterPro" id="IPR011990">
    <property type="entry name" value="TPR-like_helical_dom_sf"/>
</dbReference>
<reference evidence="9 10" key="1">
    <citation type="submission" date="2021-03" db="EMBL/GenBank/DDBJ databases">
        <title>Aliifodinibius sp. nov., a new bacterium isolated from saline soil.</title>
        <authorList>
            <person name="Galisteo C."/>
            <person name="De La Haba R."/>
            <person name="Sanchez-Porro C."/>
            <person name="Ventosa A."/>
        </authorList>
    </citation>
    <scope>NUCLEOTIDE SEQUENCE [LARGE SCALE GENOMIC DNA]</scope>
    <source>
        <strain evidence="9 10">1BSP15-2V2</strain>
    </source>
</reference>
<evidence type="ECO:0000256" key="4">
    <source>
        <dbReference type="ARBA" id="ARBA00023136"/>
    </source>
</evidence>
<feature type="domain" description="SusD-like N-terminal" evidence="8">
    <location>
        <begin position="36"/>
        <end position="228"/>
    </location>
</feature>
<evidence type="ECO:0000313" key="9">
    <source>
        <dbReference type="EMBL" id="MCW9707895.1"/>
    </source>
</evidence>
<dbReference type="RefSeq" id="WP_265766683.1">
    <property type="nucleotide sequence ID" value="NZ_JAGGJA010000008.1"/>
</dbReference>
<dbReference type="PROSITE" id="PS51257">
    <property type="entry name" value="PROKAR_LIPOPROTEIN"/>
    <property type="match status" value="1"/>
</dbReference>
<organism evidence="9 10">
    <name type="scientific">Fodinibius salsisoli</name>
    <dbReference type="NCBI Taxonomy" id="2820877"/>
    <lineage>
        <taxon>Bacteria</taxon>
        <taxon>Pseudomonadati</taxon>
        <taxon>Balneolota</taxon>
        <taxon>Balneolia</taxon>
        <taxon>Balneolales</taxon>
        <taxon>Balneolaceae</taxon>
        <taxon>Fodinibius</taxon>
    </lineage>
</organism>
<evidence type="ECO:0000259" key="7">
    <source>
        <dbReference type="Pfam" id="PF07980"/>
    </source>
</evidence>
<evidence type="ECO:0000256" key="2">
    <source>
        <dbReference type="ARBA" id="ARBA00006275"/>
    </source>
</evidence>
<gene>
    <name evidence="9" type="ORF">J6I44_13590</name>
</gene>
<proteinExistence type="inferred from homology"/>
<evidence type="ECO:0000313" key="10">
    <source>
        <dbReference type="Proteomes" id="UP001207918"/>
    </source>
</evidence>
<comment type="subcellular location">
    <subcellularLocation>
        <location evidence="1">Cell outer membrane</location>
    </subcellularLocation>
</comment>
<evidence type="ECO:0000256" key="5">
    <source>
        <dbReference type="ARBA" id="ARBA00023237"/>
    </source>
</evidence>
<feature type="signal peptide" evidence="6">
    <location>
        <begin position="1"/>
        <end position="21"/>
    </location>
</feature>
<dbReference type="Pfam" id="PF07980">
    <property type="entry name" value="SusD_RagB"/>
    <property type="match status" value="1"/>
</dbReference>
<dbReference type="Pfam" id="PF14322">
    <property type="entry name" value="SusD-like_3"/>
    <property type="match status" value="1"/>
</dbReference>
<accession>A0ABT3PPY6</accession>
<protein>
    <submittedName>
        <fullName evidence="9">RagB/SusD family nutrient uptake outer membrane protein</fullName>
    </submittedName>
</protein>
<evidence type="ECO:0000256" key="6">
    <source>
        <dbReference type="SAM" id="SignalP"/>
    </source>
</evidence>
<keyword evidence="3 6" id="KW-0732">Signal</keyword>
<evidence type="ECO:0000256" key="1">
    <source>
        <dbReference type="ARBA" id="ARBA00004442"/>
    </source>
</evidence>
<keyword evidence="5" id="KW-0998">Cell outer membrane</keyword>